<dbReference type="InterPro" id="IPR049874">
    <property type="entry name" value="ROK_cs"/>
</dbReference>
<dbReference type="RefSeq" id="WP_160729140.1">
    <property type="nucleotide sequence ID" value="NZ_WTYP01000001.1"/>
</dbReference>
<dbReference type="AlphaFoldDB" id="A0A6I4UWA8"/>
<proteinExistence type="inferred from homology"/>
<dbReference type="FunFam" id="3.30.420.40:FF:000153">
    <property type="entry name" value="Putative fructokinase"/>
    <property type="match status" value="1"/>
</dbReference>
<evidence type="ECO:0000256" key="2">
    <source>
        <dbReference type="ARBA" id="ARBA00006479"/>
    </source>
</evidence>
<dbReference type="EC" id="2.7.1.4" evidence="11"/>
<dbReference type="SUPFAM" id="SSF53067">
    <property type="entry name" value="Actin-like ATPase domain"/>
    <property type="match status" value="1"/>
</dbReference>
<sequence>MDLAGKTGLIGGIEAGGTKFVLAVGHSPTEIIARHEIPTDSPANTLGQAAAWLESHGQIDAIGIASFGPVELDRSSPRWGHITNTPKPGWANCDIAGFFAERFGVPIGFDTDVNGAALAEHQHGAGRDASSLAYITVGTGIGGGLILGGKPVHGAAHPEMGHIYPRRHSHDMNFEGTCPHHRDCLEGLASGPAIKARWGASLSELPSDHIAHEIIADYLAQIAHSLIAMTAAEAIVMGGGVMKTPRLLDRVRKRAAELSAAYFPGQAKHKIVAPGLGDQAGITGAMLLAPSV</sequence>
<evidence type="ECO:0000256" key="1">
    <source>
        <dbReference type="ARBA" id="ARBA00001946"/>
    </source>
</evidence>
<evidence type="ECO:0000256" key="4">
    <source>
        <dbReference type="ARBA" id="ARBA00022723"/>
    </source>
</evidence>
<keyword evidence="5" id="KW-0547">Nucleotide-binding</keyword>
<evidence type="ECO:0000256" key="10">
    <source>
        <dbReference type="ARBA" id="ARBA00023277"/>
    </source>
</evidence>
<evidence type="ECO:0000313" key="13">
    <source>
        <dbReference type="EMBL" id="MXP45833.1"/>
    </source>
</evidence>
<dbReference type="CDD" id="cd24067">
    <property type="entry name" value="ASKHA_NBD_ROK_BsFRK-like"/>
    <property type="match status" value="1"/>
</dbReference>
<evidence type="ECO:0000256" key="9">
    <source>
        <dbReference type="ARBA" id="ARBA00022842"/>
    </source>
</evidence>
<evidence type="ECO:0000313" key="14">
    <source>
        <dbReference type="Proteomes" id="UP000471435"/>
    </source>
</evidence>
<gene>
    <name evidence="13" type="ORF">GRI43_00310</name>
</gene>
<dbReference type="PROSITE" id="PS01125">
    <property type="entry name" value="ROK"/>
    <property type="match status" value="1"/>
</dbReference>
<reference evidence="13 14" key="1">
    <citation type="submission" date="2019-12" db="EMBL/GenBank/DDBJ databases">
        <title>Genomic-based taxomic classification of the family Erythrobacteraceae.</title>
        <authorList>
            <person name="Xu L."/>
        </authorList>
    </citation>
    <scope>NUCLEOTIDE SEQUENCE [LARGE SCALE GENOMIC DNA]</scope>
    <source>
        <strain evidence="13 14">SW-109</strain>
    </source>
</reference>
<comment type="cofactor">
    <cofactor evidence="1">
        <name>Mg(2+)</name>
        <dbReference type="ChEBI" id="CHEBI:18420"/>
    </cofactor>
</comment>
<dbReference type="InterPro" id="IPR051804">
    <property type="entry name" value="Carb_Metab_Reg_Kinase/Isom"/>
</dbReference>
<comment type="similarity">
    <text evidence="2">Belongs to the ROK (NagC/XylR) family.</text>
</comment>
<dbReference type="OrthoDB" id="9783435at2"/>
<dbReference type="InterPro" id="IPR000600">
    <property type="entry name" value="ROK"/>
</dbReference>
<name>A0A6I4UWA8_9SPHN</name>
<dbReference type="Gene3D" id="3.30.420.40">
    <property type="match status" value="2"/>
</dbReference>
<dbReference type="PANTHER" id="PTHR42742">
    <property type="entry name" value="TRANSCRIPTIONAL REPRESSOR MPRA"/>
    <property type="match status" value="1"/>
</dbReference>
<keyword evidence="9" id="KW-0460">Magnesium</keyword>
<dbReference type="InterPro" id="IPR043129">
    <property type="entry name" value="ATPase_NBD"/>
</dbReference>
<dbReference type="GO" id="GO:0005524">
    <property type="term" value="F:ATP binding"/>
    <property type="evidence" value="ECO:0007669"/>
    <property type="project" value="UniProtKB-KW"/>
</dbReference>
<dbReference type="PANTHER" id="PTHR42742:SF3">
    <property type="entry name" value="FRUCTOKINASE"/>
    <property type="match status" value="1"/>
</dbReference>
<keyword evidence="4" id="KW-0479">Metal-binding</keyword>
<accession>A0A6I4UWA8</accession>
<evidence type="ECO:0000256" key="12">
    <source>
        <dbReference type="ARBA" id="ARBA00048451"/>
    </source>
</evidence>
<keyword evidence="14" id="KW-1185">Reference proteome</keyword>
<dbReference type="GO" id="GO:0008865">
    <property type="term" value="F:fructokinase activity"/>
    <property type="evidence" value="ECO:0007669"/>
    <property type="project" value="UniProtKB-EC"/>
</dbReference>
<comment type="caution">
    <text evidence="13">The sequence shown here is derived from an EMBL/GenBank/DDBJ whole genome shotgun (WGS) entry which is preliminary data.</text>
</comment>
<keyword evidence="10" id="KW-0119">Carbohydrate metabolism</keyword>
<keyword evidence="3" id="KW-0808">Transferase</keyword>
<keyword evidence="6" id="KW-0418">Kinase</keyword>
<evidence type="ECO:0000256" key="7">
    <source>
        <dbReference type="ARBA" id="ARBA00022833"/>
    </source>
</evidence>
<dbReference type="Pfam" id="PF00480">
    <property type="entry name" value="ROK"/>
    <property type="match status" value="1"/>
</dbReference>
<dbReference type="GO" id="GO:0046872">
    <property type="term" value="F:metal ion binding"/>
    <property type="evidence" value="ECO:0007669"/>
    <property type="project" value="UniProtKB-KW"/>
</dbReference>
<evidence type="ECO:0000256" key="6">
    <source>
        <dbReference type="ARBA" id="ARBA00022777"/>
    </source>
</evidence>
<protein>
    <recommendedName>
        <fullName evidence="11">fructokinase</fullName>
        <ecNumber evidence="11">2.7.1.4</ecNumber>
    </recommendedName>
</protein>
<evidence type="ECO:0000256" key="3">
    <source>
        <dbReference type="ARBA" id="ARBA00022679"/>
    </source>
</evidence>
<keyword evidence="7" id="KW-0862">Zinc</keyword>
<dbReference type="EMBL" id="WTYP01000001">
    <property type="protein sequence ID" value="MXP45833.1"/>
    <property type="molecule type" value="Genomic_DNA"/>
</dbReference>
<evidence type="ECO:0000256" key="8">
    <source>
        <dbReference type="ARBA" id="ARBA00022840"/>
    </source>
</evidence>
<organism evidence="13 14">
    <name type="scientific">Pontixanthobacter luteolus</name>
    <dbReference type="NCBI Taxonomy" id="295089"/>
    <lineage>
        <taxon>Bacteria</taxon>
        <taxon>Pseudomonadati</taxon>
        <taxon>Pseudomonadota</taxon>
        <taxon>Alphaproteobacteria</taxon>
        <taxon>Sphingomonadales</taxon>
        <taxon>Erythrobacteraceae</taxon>
        <taxon>Pontixanthobacter</taxon>
    </lineage>
</organism>
<comment type="catalytic activity">
    <reaction evidence="12">
        <text>D-fructose + ATP = D-fructose 6-phosphate + ADP + H(+)</text>
        <dbReference type="Rhea" id="RHEA:16125"/>
        <dbReference type="ChEBI" id="CHEBI:15378"/>
        <dbReference type="ChEBI" id="CHEBI:30616"/>
        <dbReference type="ChEBI" id="CHEBI:37721"/>
        <dbReference type="ChEBI" id="CHEBI:61527"/>
        <dbReference type="ChEBI" id="CHEBI:456216"/>
        <dbReference type="EC" id="2.7.1.4"/>
    </reaction>
</comment>
<evidence type="ECO:0000256" key="5">
    <source>
        <dbReference type="ARBA" id="ARBA00022741"/>
    </source>
</evidence>
<keyword evidence="8" id="KW-0067">ATP-binding</keyword>
<evidence type="ECO:0000256" key="11">
    <source>
        <dbReference type="ARBA" id="ARBA00038887"/>
    </source>
</evidence>
<dbReference type="Proteomes" id="UP000471435">
    <property type="component" value="Unassembled WGS sequence"/>
</dbReference>